<proteinExistence type="predicted"/>
<name>A0A495EG35_9MICC</name>
<reference evidence="2 3" key="1">
    <citation type="submission" date="2018-10" db="EMBL/GenBank/DDBJ databases">
        <title>Genomic Encyclopedia of Type Strains, Phase IV (KMG-IV): sequencing the most valuable type-strain genomes for metagenomic binning, comparative biology and taxonomic classification.</title>
        <authorList>
            <person name="Goeker M."/>
        </authorList>
    </citation>
    <scope>NUCLEOTIDE SEQUENCE [LARGE SCALE GENOMIC DNA]</scope>
    <source>
        <strain evidence="2 3">DSM 25586</strain>
    </source>
</reference>
<feature type="transmembrane region" description="Helical" evidence="1">
    <location>
        <begin position="7"/>
        <end position="26"/>
    </location>
</feature>
<feature type="transmembrane region" description="Helical" evidence="1">
    <location>
        <begin position="96"/>
        <end position="114"/>
    </location>
</feature>
<evidence type="ECO:0000256" key="1">
    <source>
        <dbReference type="SAM" id="Phobius"/>
    </source>
</evidence>
<gene>
    <name evidence="2" type="ORF">C8D78_3082</name>
</gene>
<dbReference type="RefSeq" id="WP_120954707.1">
    <property type="nucleotide sequence ID" value="NZ_RBIR01000007.1"/>
</dbReference>
<feature type="transmembrane region" description="Helical" evidence="1">
    <location>
        <begin position="32"/>
        <end position="53"/>
    </location>
</feature>
<evidence type="ECO:0000313" key="3">
    <source>
        <dbReference type="Proteomes" id="UP000276055"/>
    </source>
</evidence>
<accession>A0A495EG35</accession>
<keyword evidence="1" id="KW-1133">Transmembrane helix</keyword>
<comment type="caution">
    <text evidence="2">The sequence shown here is derived from an EMBL/GenBank/DDBJ whole genome shotgun (WGS) entry which is preliminary data.</text>
</comment>
<dbReference type="Proteomes" id="UP000276055">
    <property type="component" value="Unassembled WGS sequence"/>
</dbReference>
<dbReference type="EMBL" id="RBIR01000007">
    <property type="protein sequence ID" value="RKR15559.1"/>
    <property type="molecule type" value="Genomic_DNA"/>
</dbReference>
<sequence length="125" mass="12832">MASERSYLGYATAAVAVAAIPLSFVGPEGLRLAVIGLLMLAGPGTALVLLLRFAPTRSARATGALPLAIAVAIAFSLAMSTLVATAMIYARLWAPPAGVCILSAVTLAFLGLALKRPQRVEVRAK</sequence>
<feature type="transmembrane region" description="Helical" evidence="1">
    <location>
        <begin position="65"/>
        <end position="90"/>
    </location>
</feature>
<evidence type="ECO:0000313" key="2">
    <source>
        <dbReference type="EMBL" id="RKR15559.1"/>
    </source>
</evidence>
<dbReference type="AlphaFoldDB" id="A0A495EG35"/>
<keyword evidence="1" id="KW-0472">Membrane</keyword>
<dbReference type="OrthoDB" id="4951952at2"/>
<keyword evidence="1" id="KW-0812">Transmembrane</keyword>
<protein>
    <submittedName>
        <fullName evidence="2">Uncharacterized protein</fullName>
    </submittedName>
</protein>
<organism evidence="2 3">
    <name type="scientific">Arthrobacter oryzae</name>
    <dbReference type="NCBI Taxonomy" id="409290"/>
    <lineage>
        <taxon>Bacteria</taxon>
        <taxon>Bacillati</taxon>
        <taxon>Actinomycetota</taxon>
        <taxon>Actinomycetes</taxon>
        <taxon>Micrococcales</taxon>
        <taxon>Micrococcaceae</taxon>
        <taxon>Arthrobacter</taxon>
    </lineage>
</organism>